<reference evidence="12 13" key="1">
    <citation type="journal article" date="2010" name="Stand. Genomic Sci.">
        <title>Complete genome sequence of Haliangium ochraceum type strain (SMP-2).</title>
        <authorList>
            <consortium name="US DOE Joint Genome Institute (JGI-PGF)"/>
            <person name="Ivanova N."/>
            <person name="Daum C."/>
            <person name="Lang E."/>
            <person name="Abt B."/>
            <person name="Kopitz M."/>
            <person name="Saunders E."/>
            <person name="Lapidus A."/>
            <person name="Lucas S."/>
            <person name="Glavina Del Rio T."/>
            <person name="Nolan M."/>
            <person name="Tice H."/>
            <person name="Copeland A."/>
            <person name="Cheng J.F."/>
            <person name="Chen F."/>
            <person name="Bruce D."/>
            <person name="Goodwin L."/>
            <person name="Pitluck S."/>
            <person name="Mavromatis K."/>
            <person name="Pati A."/>
            <person name="Mikhailova N."/>
            <person name="Chen A."/>
            <person name="Palaniappan K."/>
            <person name="Land M."/>
            <person name="Hauser L."/>
            <person name="Chang Y.J."/>
            <person name="Jeffries C.D."/>
            <person name="Detter J.C."/>
            <person name="Brettin T."/>
            <person name="Rohde M."/>
            <person name="Goker M."/>
            <person name="Bristow J."/>
            <person name="Markowitz V."/>
            <person name="Eisen J.A."/>
            <person name="Hugenholtz P."/>
            <person name="Kyrpides N.C."/>
            <person name="Klenk H.P."/>
        </authorList>
    </citation>
    <scope>NUCLEOTIDE SEQUENCE [LARGE SCALE GENOMIC DNA]</scope>
    <source>
        <strain evidence="13">DSM 14365 / CIP 107738 / JCM 11303 / AJ 13395 / SMP-2</strain>
    </source>
</reference>
<dbReference type="Gene3D" id="3.40.350.10">
    <property type="entry name" value="Creatinase/prolidase N-terminal domain"/>
    <property type="match status" value="1"/>
</dbReference>
<keyword evidence="7" id="KW-0464">Manganese</keyword>
<accession>D0LJW8</accession>
<protein>
    <recommendedName>
        <fullName evidence="8">Xaa-Pro aminopeptidase</fullName>
        <ecNumber evidence="4">3.4.11.9</ecNumber>
    </recommendedName>
    <alternativeName>
        <fullName evidence="9">Aminopeptidase P II</fullName>
    </alternativeName>
    <alternativeName>
        <fullName evidence="10">X-Pro aminopeptidase</fullName>
    </alternativeName>
</protein>
<evidence type="ECO:0000256" key="4">
    <source>
        <dbReference type="ARBA" id="ARBA00012574"/>
    </source>
</evidence>
<evidence type="ECO:0000256" key="6">
    <source>
        <dbReference type="ARBA" id="ARBA00022801"/>
    </source>
</evidence>
<dbReference type="NCBIfam" id="NF008131">
    <property type="entry name" value="PRK10879.1"/>
    <property type="match status" value="1"/>
</dbReference>
<proteinExistence type="inferred from homology"/>
<dbReference type="FunFam" id="3.90.230.10:FF:000002">
    <property type="entry name" value="Xaa-Pro aminopeptidase 3"/>
    <property type="match status" value="1"/>
</dbReference>
<dbReference type="Gene3D" id="3.90.230.10">
    <property type="entry name" value="Creatinase/methionine aminopeptidase superfamily"/>
    <property type="match status" value="1"/>
</dbReference>
<dbReference type="KEGG" id="hoh:Hoch_6000"/>
<dbReference type="HOGENOM" id="CLU_017266_1_0_7"/>
<evidence type="ECO:0000256" key="10">
    <source>
        <dbReference type="ARBA" id="ARBA00081411"/>
    </source>
</evidence>
<dbReference type="PANTHER" id="PTHR43226">
    <property type="entry name" value="XAA-PRO AMINOPEPTIDASE 3"/>
    <property type="match status" value="1"/>
</dbReference>
<evidence type="ECO:0000256" key="5">
    <source>
        <dbReference type="ARBA" id="ARBA00022723"/>
    </source>
</evidence>
<evidence type="ECO:0000256" key="9">
    <source>
        <dbReference type="ARBA" id="ARBA00075356"/>
    </source>
</evidence>
<dbReference type="eggNOG" id="COG0006">
    <property type="taxonomic scope" value="Bacteria"/>
</dbReference>
<name>D0LJW8_HALO1</name>
<comment type="cofactor">
    <cofactor evidence="2">
        <name>Mn(2+)</name>
        <dbReference type="ChEBI" id="CHEBI:29035"/>
    </cofactor>
</comment>
<organism evidence="12 13">
    <name type="scientific">Haliangium ochraceum (strain DSM 14365 / JCM 11303 / SMP-2)</name>
    <dbReference type="NCBI Taxonomy" id="502025"/>
    <lineage>
        <taxon>Bacteria</taxon>
        <taxon>Pseudomonadati</taxon>
        <taxon>Myxococcota</taxon>
        <taxon>Polyangia</taxon>
        <taxon>Haliangiales</taxon>
        <taxon>Kofleriaceae</taxon>
        <taxon>Haliangium</taxon>
    </lineage>
</organism>
<dbReference type="Pfam" id="PF05195">
    <property type="entry name" value="AMP_N"/>
    <property type="match status" value="1"/>
</dbReference>
<evidence type="ECO:0000256" key="8">
    <source>
        <dbReference type="ARBA" id="ARBA00069363"/>
    </source>
</evidence>
<evidence type="ECO:0000259" key="11">
    <source>
        <dbReference type="SMART" id="SM01011"/>
    </source>
</evidence>
<dbReference type="InterPro" id="IPR007865">
    <property type="entry name" value="Aminopep_P_N"/>
</dbReference>
<dbReference type="RefSeq" id="WP_012831067.1">
    <property type="nucleotide sequence ID" value="NC_013440.1"/>
</dbReference>
<dbReference type="PANTHER" id="PTHR43226:SF4">
    <property type="entry name" value="XAA-PRO AMINOPEPTIDASE 3"/>
    <property type="match status" value="1"/>
</dbReference>
<dbReference type="SUPFAM" id="SSF53092">
    <property type="entry name" value="Creatinase/prolidase N-terminal domain"/>
    <property type="match status" value="1"/>
</dbReference>
<dbReference type="EMBL" id="CP001804">
    <property type="protein sequence ID" value="ACY18475.1"/>
    <property type="molecule type" value="Genomic_DNA"/>
</dbReference>
<dbReference type="GO" id="GO:0006508">
    <property type="term" value="P:proteolysis"/>
    <property type="evidence" value="ECO:0007669"/>
    <property type="project" value="TreeGrafter"/>
</dbReference>
<dbReference type="Proteomes" id="UP000001880">
    <property type="component" value="Chromosome"/>
</dbReference>
<dbReference type="InterPro" id="IPR052433">
    <property type="entry name" value="X-Pro_dipept-like"/>
</dbReference>
<dbReference type="OrthoDB" id="9806388at2"/>
<evidence type="ECO:0000313" key="13">
    <source>
        <dbReference type="Proteomes" id="UP000001880"/>
    </source>
</evidence>
<dbReference type="SMART" id="SM01011">
    <property type="entry name" value="AMP_N"/>
    <property type="match status" value="1"/>
</dbReference>
<dbReference type="CDD" id="cd01087">
    <property type="entry name" value="Prolidase"/>
    <property type="match status" value="1"/>
</dbReference>
<dbReference type="GO" id="GO:0030145">
    <property type="term" value="F:manganese ion binding"/>
    <property type="evidence" value="ECO:0007669"/>
    <property type="project" value="InterPro"/>
</dbReference>
<dbReference type="MEROPS" id="M24.004"/>
<keyword evidence="5" id="KW-0479">Metal-binding</keyword>
<dbReference type="SUPFAM" id="SSF55920">
    <property type="entry name" value="Creatinase/aminopeptidase"/>
    <property type="match status" value="1"/>
</dbReference>
<sequence>MSRVPSPTVVPAVFAARRVAYMQALGAGAVAVFHAAPEAPRGSVPTPYRQASDLYYLSGFGEPQATLVLRPGAERERVVLFVRPRDPQKEIWDGRRAGVEGALTRYGADAAYPCSELSRRLPELIAGCDSLHYSLGSDPAFDRRVGASIAALRRSERSGKAPPRSVVDPRTLLHEMRLHKTGEELELMRRAAALTTAAHREAMRVTEPGMFEYQLASLFEHSFRSAGGGGPGYSTIVGAGENATILHYTDNAARLDDGDLVLIDAGCEFEHYTADVTRTYPVSGRFSDAQRHCYEVVLRAQKSAVELVRPGANIDAIHEHVVEQLTAGMLELGLLSGTLEACIADESYKRFYMHRSSHWLGLDVHDVGDYRRDGVCRPLSPGMVLTVEPGLYIAADAEGVPDQYRGIGIRIEDDILVTADGHENLTADAPKEIAEIEAACR</sequence>
<keyword evidence="6" id="KW-0378">Hydrolase</keyword>
<evidence type="ECO:0000256" key="2">
    <source>
        <dbReference type="ARBA" id="ARBA00001936"/>
    </source>
</evidence>
<keyword evidence="13" id="KW-1185">Reference proteome</keyword>
<evidence type="ECO:0000313" key="12">
    <source>
        <dbReference type="EMBL" id="ACY18475.1"/>
    </source>
</evidence>
<comment type="similarity">
    <text evidence="3">Belongs to the peptidase M24B family.</text>
</comment>
<evidence type="ECO:0000256" key="1">
    <source>
        <dbReference type="ARBA" id="ARBA00001424"/>
    </source>
</evidence>
<evidence type="ECO:0000256" key="3">
    <source>
        <dbReference type="ARBA" id="ARBA00008766"/>
    </source>
</evidence>
<dbReference type="STRING" id="502025.Hoch_6000"/>
<evidence type="ECO:0000256" key="7">
    <source>
        <dbReference type="ARBA" id="ARBA00023211"/>
    </source>
</evidence>
<dbReference type="InterPro" id="IPR029149">
    <property type="entry name" value="Creatin/AminoP/Spt16_N"/>
</dbReference>
<dbReference type="InterPro" id="IPR036005">
    <property type="entry name" value="Creatinase/aminopeptidase-like"/>
</dbReference>
<feature type="domain" description="Aminopeptidase P N-terminal" evidence="11">
    <location>
        <begin position="9"/>
        <end position="142"/>
    </location>
</feature>
<dbReference type="GO" id="GO:0070006">
    <property type="term" value="F:metalloaminopeptidase activity"/>
    <property type="evidence" value="ECO:0007669"/>
    <property type="project" value="InterPro"/>
</dbReference>
<dbReference type="InterPro" id="IPR000994">
    <property type="entry name" value="Pept_M24"/>
</dbReference>
<dbReference type="GO" id="GO:0005829">
    <property type="term" value="C:cytosol"/>
    <property type="evidence" value="ECO:0007669"/>
    <property type="project" value="TreeGrafter"/>
</dbReference>
<dbReference type="EC" id="3.4.11.9" evidence="4"/>
<gene>
    <name evidence="12" type="ordered locus">Hoch_6000</name>
</gene>
<dbReference type="AlphaFoldDB" id="D0LJW8"/>
<dbReference type="Pfam" id="PF00557">
    <property type="entry name" value="Peptidase_M24"/>
    <property type="match status" value="1"/>
</dbReference>
<comment type="catalytic activity">
    <reaction evidence="1">
        <text>Release of any N-terminal amino acid, including proline, that is linked to proline, even from a dipeptide or tripeptide.</text>
        <dbReference type="EC" id="3.4.11.9"/>
    </reaction>
</comment>